<protein>
    <recommendedName>
        <fullName evidence="4">RWP-RK domain-containing protein</fullName>
    </recommendedName>
</protein>
<dbReference type="VEuPathDB" id="CryptoDB:Cvel_24274"/>
<evidence type="ECO:0008006" key="4">
    <source>
        <dbReference type="Google" id="ProtNLM"/>
    </source>
</evidence>
<feature type="compositionally biased region" description="Basic and acidic residues" evidence="1">
    <location>
        <begin position="440"/>
        <end position="450"/>
    </location>
</feature>
<organism evidence="3">
    <name type="scientific">Chromera velia CCMP2878</name>
    <dbReference type="NCBI Taxonomy" id="1169474"/>
    <lineage>
        <taxon>Eukaryota</taxon>
        <taxon>Sar</taxon>
        <taxon>Alveolata</taxon>
        <taxon>Colpodellida</taxon>
        <taxon>Chromeraceae</taxon>
        <taxon>Chromera</taxon>
    </lineage>
</organism>
<feature type="transmembrane region" description="Helical" evidence="2">
    <location>
        <begin position="169"/>
        <end position="192"/>
    </location>
</feature>
<feature type="compositionally biased region" description="Gly residues" evidence="1">
    <location>
        <begin position="425"/>
        <end position="439"/>
    </location>
</feature>
<keyword evidence="2" id="KW-0472">Membrane</keyword>
<dbReference type="EMBL" id="CDMZ01001770">
    <property type="protein sequence ID" value="CEM37356.1"/>
    <property type="molecule type" value="Genomic_DNA"/>
</dbReference>
<feature type="compositionally biased region" description="Acidic residues" evidence="1">
    <location>
        <begin position="412"/>
        <end position="423"/>
    </location>
</feature>
<feature type="region of interest" description="Disordered" evidence="1">
    <location>
        <begin position="354"/>
        <end position="513"/>
    </location>
</feature>
<dbReference type="AlphaFoldDB" id="A0A0G4H1I6"/>
<keyword evidence="2" id="KW-1133">Transmembrane helix</keyword>
<evidence type="ECO:0000256" key="2">
    <source>
        <dbReference type="SAM" id="Phobius"/>
    </source>
</evidence>
<feature type="region of interest" description="Disordered" evidence="1">
    <location>
        <begin position="199"/>
        <end position="258"/>
    </location>
</feature>
<sequence length="513" mass="53593">MDRDADALPSSLHVKQESKLVPSAGNAFPKENGTAGGLIPFTLTHSAGAVSYNPPGLPGRIPRPPVKHSDVFEFTVTDDFPTQPSDLFPKDFRILSRCKSVNVVRAAKAAFDPVEPPPSSVFDQKGALDLVTARVVRQRPHGLHRTRPYGGIHAMPLARKRTITLPGKLGINSAAAAAATAAAAAAAAAVIAPHRFQSPPAPMSSPAPFLPSPSPGASPPQTPSGAFGALVGGQVDLASLGPSPLPGTEDGLELDDDGRGLKPLPCNAMAVKCTELSTGNSQIFMSVRKAAEALGVNASTVSRALQHKVGLGGRSNQTMGFEFTHVSLERAAGEAAGSGEGAAAASASFLAAQLTRVRPPRPRASPYGGSRRRSRGDLDEDDDFEVPVWEPRALRSSTRGAGARKRYTEMADGSDIDEEDEWAEGGRGGVEGGEGGGEGVEPKGEGRVEGQEEEGAEEEELPLGKKVKREKEDFPGGKGKTVKGRGPSRLGDDDDSSVGSWKPTGRDDDFEMD</sequence>
<name>A0A0G4H1I6_9ALVE</name>
<feature type="compositionally biased region" description="Acidic residues" evidence="1">
    <location>
        <begin position="451"/>
        <end position="461"/>
    </location>
</feature>
<reference evidence="3" key="1">
    <citation type="submission" date="2014-11" db="EMBL/GenBank/DDBJ databases">
        <authorList>
            <person name="Otto D Thomas"/>
            <person name="Naeem Raeece"/>
        </authorList>
    </citation>
    <scope>NUCLEOTIDE SEQUENCE</scope>
</reference>
<feature type="region of interest" description="Disordered" evidence="1">
    <location>
        <begin position="1"/>
        <end position="28"/>
    </location>
</feature>
<proteinExistence type="predicted"/>
<evidence type="ECO:0000256" key="1">
    <source>
        <dbReference type="SAM" id="MobiDB-lite"/>
    </source>
</evidence>
<evidence type="ECO:0000313" key="3">
    <source>
        <dbReference type="EMBL" id="CEM37356.1"/>
    </source>
</evidence>
<gene>
    <name evidence="3" type="ORF">Cvel_24274</name>
</gene>
<feature type="compositionally biased region" description="Pro residues" evidence="1">
    <location>
        <begin position="199"/>
        <end position="222"/>
    </location>
</feature>
<keyword evidence="2" id="KW-0812">Transmembrane</keyword>
<accession>A0A0G4H1I6</accession>